<evidence type="ECO:0000313" key="2">
    <source>
        <dbReference type="EMBL" id="CBX93100.1"/>
    </source>
</evidence>
<keyword evidence="3" id="KW-1185">Reference proteome</keyword>
<evidence type="ECO:0000256" key="1">
    <source>
        <dbReference type="SAM" id="MobiDB-lite"/>
    </source>
</evidence>
<feature type="compositionally biased region" description="Polar residues" evidence="1">
    <location>
        <begin position="72"/>
        <end position="84"/>
    </location>
</feature>
<dbReference type="OrthoDB" id="5372011at2759"/>
<evidence type="ECO:0000313" key="3">
    <source>
        <dbReference type="Proteomes" id="UP000002668"/>
    </source>
</evidence>
<dbReference type="AlphaFoldDB" id="E4ZP75"/>
<dbReference type="OMA" id="EMIMWIA"/>
<feature type="compositionally biased region" description="Polar residues" evidence="1">
    <location>
        <begin position="13"/>
        <end position="23"/>
    </location>
</feature>
<dbReference type="EMBL" id="FP929105">
    <property type="protein sequence ID" value="CBX93100.1"/>
    <property type="molecule type" value="Genomic_DNA"/>
</dbReference>
<dbReference type="HOGENOM" id="CLU_1215334_0_0_1"/>
<feature type="region of interest" description="Disordered" evidence="1">
    <location>
        <begin position="148"/>
        <end position="175"/>
    </location>
</feature>
<name>E4ZP75_LEPMJ</name>
<dbReference type="InParanoid" id="E4ZP75"/>
<feature type="compositionally biased region" description="Low complexity" evidence="1">
    <location>
        <begin position="24"/>
        <end position="33"/>
    </location>
</feature>
<feature type="compositionally biased region" description="Pro residues" evidence="1">
    <location>
        <begin position="1"/>
        <end position="10"/>
    </location>
</feature>
<sequence length="189" mass="21223">MPPPPTPHASPPLNQTPYFSTVLNNPPTANNPSSPSPRSRPQPRPAPDSSSSSSSHFTAGQRNAQARHKEWTCSSGSGQTSRNAESYEQRQERDRAATILDSVEMLMWFAAARNESIPQTRHYYQNIVLGLKNEGHVEWREEWELPLQERGGGELASPTRSGQGKERERVKKRVSSAHTYTQEEAWYIA</sequence>
<proteinExistence type="predicted"/>
<protein>
    <submittedName>
        <fullName evidence="2">Predicted protein</fullName>
    </submittedName>
</protein>
<dbReference type="VEuPathDB" id="FungiDB:LEMA_P040010.1"/>
<dbReference type="Proteomes" id="UP000002668">
    <property type="component" value="Genome"/>
</dbReference>
<feature type="compositionally biased region" description="Pro residues" evidence="1">
    <location>
        <begin position="34"/>
        <end position="46"/>
    </location>
</feature>
<gene>
    <name evidence="2" type="ORF">LEMA_P040010.1</name>
</gene>
<feature type="region of interest" description="Disordered" evidence="1">
    <location>
        <begin position="1"/>
        <end position="93"/>
    </location>
</feature>
<organism evidence="3">
    <name type="scientific">Leptosphaeria maculans (strain JN3 / isolate v23.1.3 / race Av1-4-5-6-7-8)</name>
    <name type="common">Blackleg fungus</name>
    <name type="synonym">Phoma lingam</name>
    <dbReference type="NCBI Taxonomy" id="985895"/>
    <lineage>
        <taxon>Eukaryota</taxon>
        <taxon>Fungi</taxon>
        <taxon>Dikarya</taxon>
        <taxon>Ascomycota</taxon>
        <taxon>Pezizomycotina</taxon>
        <taxon>Dothideomycetes</taxon>
        <taxon>Pleosporomycetidae</taxon>
        <taxon>Pleosporales</taxon>
        <taxon>Pleosporineae</taxon>
        <taxon>Leptosphaeriaceae</taxon>
        <taxon>Plenodomus</taxon>
        <taxon>Plenodomus lingam/Leptosphaeria maculans species complex</taxon>
    </lineage>
</organism>
<reference evidence="3" key="1">
    <citation type="journal article" date="2011" name="Nat. Commun.">
        <title>Effector diversification within compartments of the Leptosphaeria maculans genome affected by Repeat-Induced Point mutations.</title>
        <authorList>
            <person name="Rouxel T."/>
            <person name="Grandaubert J."/>
            <person name="Hane J.K."/>
            <person name="Hoede C."/>
            <person name="van de Wouw A.P."/>
            <person name="Couloux A."/>
            <person name="Dominguez V."/>
            <person name="Anthouard V."/>
            <person name="Bally P."/>
            <person name="Bourras S."/>
            <person name="Cozijnsen A.J."/>
            <person name="Ciuffetti L.M."/>
            <person name="Degrave A."/>
            <person name="Dilmaghani A."/>
            <person name="Duret L."/>
            <person name="Fudal I."/>
            <person name="Goodwin S.B."/>
            <person name="Gout L."/>
            <person name="Glaser N."/>
            <person name="Linglin J."/>
            <person name="Kema G.H.J."/>
            <person name="Lapalu N."/>
            <person name="Lawrence C.B."/>
            <person name="May K."/>
            <person name="Meyer M."/>
            <person name="Ollivier B."/>
            <person name="Poulain J."/>
            <person name="Schoch C.L."/>
            <person name="Simon A."/>
            <person name="Spatafora J.W."/>
            <person name="Stachowiak A."/>
            <person name="Turgeon B.G."/>
            <person name="Tyler B.M."/>
            <person name="Vincent D."/>
            <person name="Weissenbach J."/>
            <person name="Amselem J."/>
            <person name="Quesneville H."/>
            <person name="Oliver R.P."/>
            <person name="Wincker P."/>
            <person name="Balesdent M.-H."/>
            <person name="Howlett B.J."/>
        </authorList>
    </citation>
    <scope>NUCLEOTIDE SEQUENCE [LARGE SCALE GENOMIC DNA]</scope>
    <source>
        <strain evidence="3">JN3 / isolate v23.1.3 / race Av1-4-5-6-7-8</strain>
    </source>
</reference>
<dbReference type="eggNOG" id="ENOG502SW7I">
    <property type="taxonomic scope" value="Eukaryota"/>
</dbReference>
<accession>E4ZP75</accession>